<dbReference type="Pfam" id="PF01119">
    <property type="entry name" value="DNA_mis_repair"/>
    <property type="match status" value="1"/>
</dbReference>
<dbReference type="PANTHER" id="PTHR10073:SF12">
    <property type="entry name" value="DNA MISMATCH REPAIR PROTEIN MLH1"/>
    <property type="match status" value="1"/>
</dbReference>
<comment type="similarity">
    <text evidence="1 4">Belongs to the DNA mismatch repair MutL/HexB family.</text>
</comment>
<dbReference type="PANTHER" id="PTHR10073">
    <property type="entry name" value="DNA MISMATCH REPAIR PROTEIN MLH, PMS, MUTL"/>
    <property type="match status" value="1"/>
</dbReference>
<dbReference type="CDD" id="cd16926">
    <property type="entry name" value="HATPase_MutL-MLH-PMS-like"/>
    <property type="match status" value="1"/>
</dbReference>
<feature type="domain" description="MutL C-terminal dimerisation" evidence="6">
    <location>
        <begin position="598"/>
        <end position="740"/>
    </location>
</feature>
<dbReference type="InterPro" id="IPR042121">
    <property type="entry name" value="MutL_C_regsub"/>
</dbReference>
<proteinExistence type="inferred from homology"/>
<feature type="compositionally biased region" description="Polar residues" evidence="5">
    <location>
        <begin position="510"/>
        <end position="545"/>
    </location>
</feature>
<dbReference type="Pfam" id="PF08676">
    <property type="entry name" value="MutL_C"/>
    <property type="match status" value="1"/>
</dbReference>
<dbReference type="Pfam" id="PF13589">
    <property type="entry name" value="HATPase_c_3"/>
    <property type="match status" value="1"/>
</dbReference>
<dbReference type="NCBIfam" id="TIGR00585">
    <property type="entry name" value="mutl"/>
    <property type="match status" value="1"/>
</dbReference>
<organism evidence="8 9">
    <name type="scientific">Blautia producta</name>
    <dbReference type="NCBI Taxonomy" id="33035"/>
    <lineage>
        <taxon>Bacteria</taxon>
        <taxon>Bacillati</taxon>
        <taxon>Bacillota</taxon>
        <taxon>Clostridia</taxon>
        <taxon>Lachnospirales</taxon>
        <taxon>Lachnospiraceae</taxon>
        <taxon>Blautia</taxon>
    </lineage>
</organism>
<dbReference type="InterPro" id="IPR037198">
    <property type="entry name" value="MutL_C_sf"/>
</dbReference>
<dbReference type="InterPro" id="IPR020667">
    <property type="entry name" value="DNA_mismatch_repair_MutL"/>
</dbReference>
<feature type="domain" description="DNA mismatch repair protein S5" evidence="7">
    <location>
        <begin position="212"/>
        <end position="330"/>
    </location>
</feature>
<dbReference type="Gene3D" id="3.30.1370.100">
    <property type="entry name" value="MutL, C-terminal domain, regulatory subdomain"/>
    <property type="match status" value="1"/>
</dbReference>
<evidence type="ECO:0000259" key="6">
    <source>
        <dbReference type="SMART" id="SM00853"/>
    </source>
</evidence>
<dbReference type="InterPro" id="IPR014721">
    <property type="entry name" value="Ribsml_uS5_D2-typ_fold_subgr"/>
</dbReference>
<dbReference type="InterPro" id="IPR014790">
    <property type="entry name" value="MutL_C"/>
</dbReference>
<feature type="region of interest" description="Disordered" evidence="5">
    <location>
        <begin position="499"/>
        <end position="547"/>
    </location>
</feature>
<dbReference type="InterPro" id="IPR020568">
    <property type="entry name" value="Ribosomal_Su5_D2-typ_SF"/>
</dbReference>
<keyword evidence="2 4" id="KW-0227">DNA damage</keyword>
<name>A0ABZ0UB71_9FIRM</name>
<evidence type="ECO:0000256" key="5">
    <source>
        <dbReference type="SAM" id="MobiDB-lite"/>
    </source>
</evidence>
<dbReference type="Gene3D" id="3.30.230.10">
    <property type="match status" value="1"/>
</dbReference>
<feature type="region of interest" description="Disordered" evidence="5">
    <location>
        <begin position="351"/>
        <end position="374"/>
    </location>
</feature>
<dbReference type="SUPFAM" id="SSF118116">
    <property type="entry name" value="DNA mismatch repair protein MutL"/>
    <property type="match status" value="1"/>
</dbReference>
<reference evidence="8" key="1">
    <citation type="submission" date="2023-10" db="EMBL/GenBank/DDBJ databases">
        <title>Genome sequence of Blautia coccoides DSM 935.</title>
        <authorList>
            <person name="Boeer T."/>
            <person name="Bengelsdorf F.R."/>
            <person name="Daniel R."/>
            <person name="Poehlein A."/>
        </authorList>
    </citation>
    <scope>NUCLEOTIDE SEQUENCE [LARGE SCALE GENOMIC DNA]</scope>
    <source>
        <strain evidence="8">DSM 935</strain>
    </source>
</reference>
<dbReference type="InterPro" id="IPR002099">
    <property type="entry name" value="MutL/Mlh/PMS"/>
</dbReference>
<evidence type="ECO:0000256" key="3">
    <source>
        <dbReference type="ARBA" id="ARBA00023204"/>
    </source>
</evidence>
<sequence>MTKLRKIAVLDQNTIDKIAAGEVVERPASVVKELVENAIDAGSTAITVEIKEGGISFIRVTDNGGGMVREQVPLAFLRHATSKIEKVEDLTVISSLGFRGEALSSIAAVGQVELITKTPEALTGVRYLIEGGKEKSLEEIGAPCGTTIIVRNLFFNTPVRAKFLKTAMTEAGYVSSYMEQLALSHQDISFKYMVNGQTKLHSSGNASLKDVIYGIYGRDIARELTEVKYEKSGISIEGFAGKPVIARGNRTFENYYINGRYVKSKVIMKAIEDAYKPYMMQHKYPFVCLQYNISGEEVDVNVHPTKMEVRFQNQQAVYQATYEALTFVLTHRELIPDIELNRDTQKEARENAGRNINGPEPFEQKRRAGLSHTPQPHAEHLYRQQPQNGHIAEKSSPYAYGSAPVTQESDFGKNAEITNTKEKTAGVRPVKIDSAADISGVHSVKTDSARINIPGIHSAETDSASGNISGVHSAETNSANREIPGIHSAESESAVLNIPGEHSAKPGSAMTDTQNMSLAGTDSGTADFTEASSVGQKSQEISSGHVSKCLQPAQALKESSPLPGQDAPQDPAISEKPQQMELFDDRLLSKKARLHHRIIGQLFDTYWLVEYDEKFYIIDQHAAHEKVLYERFMKEFDQREIISQMISPPEIIALSLQEAELLKEQMEIFEQFGFEISSFGGKEYSISAVPANLYGVTVQELFIEILDSLESEGRKQTPELITHRIATAACKAAVKGNQMLSVAEADKLIDELLGLENPYHCPHGRPTIISMTKYELEKKFKRIV</sequence>
<dbReference type="CDD" id="cd00782">
    <property type="entry name" value="MutL_Trans"/>
    <property type="match status" value="1"/>
</dbReference>
<dbReference type="HAMAP" id="MF_00149">
    <property type="entry name" value="DNA_mis_repair"/>
    <property type="match status" value="1"/>
</dbReference>
<dbReference type="Gene3D" id="3.30.1540.20">
    <property type="entry name" value="MutL, C-terminal domain, dimerisation subdomain"/>
    <property type="match status" value="1"/>
</dbReference>
<dbReference type="Gene3D" id="3.30.565.10">
    <property type="entry name" value="Histidine kinase-like ATPase, C-terminal domain"/>
    <property type="match status" value="1"/>
</dbReference>
<dbReference type="InterPro" id="IPR036890">
    <property type="entry name" value="HATPase_C_sf"/>
</dbReference>
<dbReference type="SMART" id="SM01340">
    <property type="entry name" value="DNA_mis_repair"/>
    <property type="match status" value="1"/>
</dbReference>
<keyword evidence="3 4" id="KW-0234">DNA repair</keyword>
<dbReference type="Proteomes" id="UP001325248">
    <property type="component" value="Chromosome"/>
</dbReference>
<dbReference type="InterPro" id="IPR038973">
    <property type="entry name" value="MutL/Mlh/Pms-like"/>
</dbReference>
<gene>
    <name evidence="4 8" type="primary">mutL</name>
    <name evidence="8" type="ORF">BLCOC_28090</name>
</gene>
<dbReference type="SMART" id="SM00853">
    <property type="entry name" value="MutL_C"/>
    <property type="match status" value="1"/>
</dbReference>
<evidence type="ECO:0000313" key="8">
    <source>
        <dbReference type="EMBL" id="WPX74452.1"/>
    </source>
</evidence>
<dbReference type="InterPro" id="IPR013507">
    <property type="entry name" value="DNA_mismatch_S5_2-like"/>
</dbReference>
<dbReference type="InterPro" id="IPR042120">
    <property type="entry name" value="MutL_C_dimsub"/>
</dbReference>
<evidence type="ECO:0000259" key="7">
    <source>
        <dbReference type="SMART" id="SM01340"/>
    </source>
</evidence>
<comment type="function">
    <text evidence="4">This protein is involved in the repair of mismatches in DNA. It is required for dam-dependent methyl-directed DNA mismatch repair. May act as a 'molecular matchmaker', a protein that promotes the formation of a stable complex between two or more DNA-binding proteins in an ATP-dependent manner without itself being part of a final effector complex.</text>
</comment>
<evidence type="ECO:0000256" key="2">
    <source>
        <dbReference type="ARBA" id="ARBA00022763"/>
    </source>
</evidence>
<evidence type="ECO:0000256" key="4">
    <source>
        <dbReference type="HAMAP-Rule" id="MF_00149"/>
    </source>
</evidence>
<evidence type="ECO:0000313" key="9">
    <source>
        <dbReference type="Proteomes" id="UP001325248"/>
    </source>
</evidence>
<dbReference type="SUPFAM" id="SSF54211">
    <property type="entry name" value="Ribosomal protein S5 domain 2-like"/>
    <property type="match status" value="1"/>
</dbReference>
<evidence type="ECO:0000256" key="1">
    <source>
        <dbReference type="ARBA" id="ARBA00006082"/>
    </source>
</evidence>
<dbReference type="PROSITE" id="PS00058">
    <property type="entry name" value="DNA_MISMATCH_REPAIR_1"/>
    <property type="match status" value="1"/>
</dbReference>
<keyword evidence="9" id="KW-1185">Reference proteome</keyword>
<protein>
    <recommendedName>
        <fullName evidence="4">DNA mismatch repair protein MutL</fullName>
    </recommendedName>
</protein>
<dbReference type="EMBL" id="CP136422">
    <property type="protein sequence ID" value="WPX74452.1"/>
    <property type="molecule type" value="Genomic_DNA"/>
</dbReference>
<dbReference type="InterPro" id="IPR014762">
    <property type="entry name" value="DNA_mismatch_repair_CS"/>
</dbReference>
<accession>A0ABZ0UB71</accession>
<dbReference type="SUPFAM" id="SSF55874">
    <property type="entry name" value="ATPase domain of HSP90 chaperone/DNA topoisomerase II/histidine kinase"/>
    <property type="match status" value="1"/>
</dbReference>